<evidence type="ECO:0000256" key="2">
    <source>
        <dbReference type="ARBA" id="ARBA00009948"/>
    </source>
</evidence>
<proteinExistence type="inferred from homology"/>
<dbReference type="InterPro" id="IPR013792">
    <property type="entry name" value="RNA3'P_cycl/enolpyr_Trfase_a/b"/>
</dbReference>
<evidence type="ECO:0000313" key="10">
    <source>
        <dbReference type="EMBL" id="MUL28477.1"/>
    </source>
</evidence>
<dbReference type="Proteomes" id="UP000482295">
    <property type="component" value="Unassembled WGS sequence"/>
</dbReference>
<dbReference type="Gene3D" id="3.65.10.10">
    <property type="entry name" value="Enolpyruvate transferase domain"/>
    <property type="match status" value="3"/>
</dbReference>
<dbReference type="GO" id="GO:0009073">
    <property type="term" value="P:aromatic amino acid family biosynthetic process"/>
    <property type="evidence" value="ECO:0007669"/>
    <property type="project" value="UniProtKB-KW"/>
</dbReference>
<reference evidence="10 11" key="1">
    <citation type="submission" date="2019-09" db="EMBL/GenBank/DDBJ databases">
        <title>Prevotella A2879 sp. nov., isolated from an abscess of a patient.</title>
        <authorList>
            <person name="Buhl M."/>
            <person name="Oberhettinger P."/>
        </authorList>
    </citation>
    <scope>NUCLEOTIDE SEQUENCE [LARGE SCALE GENOMIC DNA]</scope>
    <source>
        <strain evidence="10 11">A2879</strain>
    </source>
</reference>
<dbReference type="SUPFAM" id="SSF55205">
    <property type="entry name" value="EPT/RTPC-like"/>
    <property type="match status" value="1"/>
</dbReference>
<keyword evidence="5 10" id="KW-0808">Transferase</keyword>
<evidence type="ECO:0000256" key="7">
    <source>
        <dbReference type="ARBA" id="ARBA00030046"/>
    </source>
</evidence>
<dbReference type="AlphaFoldDB" id="A0A7C9LE71"/>
<dbReference type="EMBL" id="VVIQ01000009">
    <property type="protein sequence ID" value="MUL28477.1"/>
    <property type="molecule type" value="Genomic_DNA"/>
</dbReference>
<evidence type="ECO:0000256" key="1">
    <source>
        <dbReference type="ARBA" id="ARBA00004811"/>
    </source>
</evidence>
<dbReference type="InterPro" id="IPR023193">
    <property type="entry name" value="EPSP_synthase_CS"/>
</dbReference>
<dbReference type="PANTHER" id="PTHR21090">
    <property type="entry name" value="AROM/DEHYDROQUINATE SYNTHASE"/>
    <property type="match status" value="1"/>
</dbReference>
<evidence type="ECO:0000256" key="3">
    <source>
        <dbReference type="ARBA" id="ARBA00012450"/>
    </source>
</evidence>
<sequence>MQYIITPPQHIDTRITLPASKSVSNRALIVQALTKEGILPENLSGCDDTKVILQAFSQPSDVIDIKASGTAMRFLTAYLCLSQGEHIITGTERMKHRPIKILVDALRYLGADIDYIGNEGYPPLRIRGRELEGGQLVIPGNVSSQYVSALLMIAPILTKGLDLKLTGEIVSRPYIDLTLHIMHEFGVAAEWTNFDTISVKPQQYTRRTYTIENDWTASSYWYEILALQDDLDAEVVISGLKDGSRQGDAAVRYIFSLLGIKTNFARKDAEGLTDATLTRHTRMLNRMDYDFINHPDLAQTLIAACPVLGIPFHFTGLNSLRIKETDRIEAMKTEMAKLGYVLQSRNEGELSWEGERCEPVSLPVINTYEDHRMAMSFAPLAIKLGEIRIDHPEVVTKSYPQFWADLRSAGFHITEVE</sequence>
<evidence type="ECO:0000313" key="11">
    <source>
        <dbReference type="Proteomes" id="UP000482295"/>
    </source>
</evidence>
<dbReference type="PANTHER" id="PTHR21090:SF5">
    <property type="entry name" value="PENTAFUNCTIONAL AROM POLYPEPTIDE"/>
    <property type="match status" value="1"/>
</dbReference>
<dbReference type="RefSeq" id="WP_155716363.1">
    <property type="nucleotide sequence ID" value="NZ_VVIQ01000009.1"/>
</dbReference>
<dbReference type="InterPro" id="IPR001986">
    <property type="entry name" value="Enolpyruvate_Tfrase_dom"/>
</dbReference>
<dbReference type="CDD" id="cd01556">
    <property type="entry name" value="EPSP_synthase"/>
    <property type="match status" value="1"/>
</dbReference>
<dbReference type="GO" id="GO:0003866">
    <property type="term" value="F:3-phosphoshikimate 1-carboxyvinyltransferase activity"/>
    <property type="evidence" value="ECO:0007669"/>
    <property type="project" value="UniProtKB-EC"/>
</dbReference>
<gene>
    <name evidence="10" type="ORF">F0475_09215</name>
</gene>
<organism evidence="10 11">
    <name type="scientific">Prevotella vespertina</name>
    <dbReference type="NCBI Taxonomy" id="2608404"/>
    <lineage>
        <taxon>Bacteria</taxon>
        <taxon>Pseudomonadati</taxon>
        <taxon>Bacteroidota</taxon>
        <taxon>Bacteroidia</taxon>
        <taxon>Bacteroidales</taxon>
        <taxon>Prevotellaceae</taxon>
        <taxon>Prevotella</taxon>
    </lineage>
</organism>
<dbReference type="PIRSF" id="PIRSF000505">
    <property type="entry name" value="EPSPS"/>
    <property type="match status" value="1"/>
</dbReference>
<keyword evidence="4" id="KW-0028">Amino-acid biosynthesis</keyword>
<accession>A0A7C9LE71</accession>
<dbReference type="GO" id="GO:0008652">
    <property type="term" value="P:amino acid biosynthetic process"/>
    <property type="evidence" value="ECO:0007669"/>
    <property type="project" value="UniProtKB-KW"/>
</dbReference>
<evidence type="ECO:0000256" key="6">
    <source>
        <dbReference type="ARBA" id="ARBA00023141"/>
    </source>
</evidence>
<comment type="catalytic activity">
    <reaction evidence="8">
        <text>3-phosphoshikimate + phosphoenolpyruvate = 5-O-(1-carboxyvinyl)-3-phosphoshikimate + phosphate</text>
        <dbReference type="Rhea" id="RHEA:21256"/>
        <dbReference type="ChEBI" id="CHEBI:43474"/>
        <dbReference type="ChEBI" id="CHEBI:57701"/>
        <dbReference type="ChEBI" id="CHEBI:58702"/>
        <dbReference type="ChEBI" id="CHEBI:145989"/>
        <dbReference type="EC" id="2.5.1.19"/>
    </reaction>
    <physiologicalReaction direction="left-to-right" evidence="8">
        <dbReference type="Rhea" id="RHEA:21257"/>
    </physiologicalReaction>
</comment>
<evidence type="ECO:0000256" key="8">
    <source>
        <dbReference type="ARBA" id="ARBA00044633"/>
    </source>
</evidence>
<comment type="similarity">
    <text evidence="2">Belongs to the EPSP synthase family.</text>
</comment>
<protein>
    <recommendedName>
        <fullName evidence="3">3-phosphoshikimate 1-carboxyvinyltransferase</fullName>
        <ecNumber evidence="3">2.5.1.19</ecNumber>
    </recommendedName>
    <alternativeName>
        <fullName evidence="7">5-enolpyruvylshikimate-3-phosphate synthase</fullName>
    </alternativeName>
</protein>
<keyword evidence="11" id="KW-1185">Reference proteome</keyword>
<dbReference type="InterPro" id="IPR036968">
    <property type="entry name" value="Enolpyruvate_Tfrase_sf"/>
</dbReference>
<dbReference type="Pfam" id="PF00275">
    <property type="entry name" value="EPSP_synthase"/>
    <property type="match status" value="1"/>
</dbReference>
<keyword evidence="6" id="KW-0057">Aromatic amino acid biosynthesis</keyword>
<dbReference type="InterPro" id="IPR006264">
    <property type="entry name" value="EPSP_synthase"/>
</dbReference>
<dbReference type="GO" id="GO:0009423">
    <property type="term" value="P:chorismate biosynthetic process"/>
    <property type="evidence" value="ECO:0007669"/>
    <property type="project" value="UniProtKB-UniPathway"/>
</dbReference>
<dbReference type="PROSITE" id="PS00885">
    <property type="entry name" value="EPSP_SYNTHASE_2"/>
    <property type="match status" value="1"/>
</dbReference>
<feature type="domain" description="Enolpyruvate transferase" evidence="9">
    <location>
        <begin position="55"/>
        <end position="406"/>
    </location>
</feature>
<comment type="caution">
    <text evidence="10">The sequence shown here is derived from an EMBL/GenBank/DDBJ whole genome shotgun (WGS) entry which is preliminary data.</text>
</comment>
<name>A0A7C9LE71_9BACT</name>
<evidence type="ECO:0000259" key="9">
    <source>
        <dbReference type="Pfam" id="PF00275"/>
    </source>
</evidence>
<evidence type="ECO:0000256" key="5">
    <source>
        <dbReference type="ARBA" id="ARBA00022679"/>
    </source>
</evidence>
<dbReference type="UniPathway" id="UPA00053">
    <property type="reaction ID" value="UER00089"/>
</dbReference>
<dbReference type="EC" id="2.5.1.19" evidence="3"/>
<comment type="pathway">
    <text evidence="1">Metabolic intermediate biosynthesis; chorismate biosynthesis; chorismate from D-erythrose 4-phosphate and phosphoenolpyruvate: step 6/7.</text>
</comment>
<evidence type="ECO:0000256" key="4">
    <source>
        <dbReference type="ARBA" id="ARBA00022605"/>
    </source>
</evidence>